<evidence type="ECO:0000313" key="1">
    <source>
        <dbReference type="EMBL" id="HEH82554.1"/>
    </source>
</evidence>
<reference evidence="1" key="1">
    <citation type="journal article" date="2020" name="mSystems">
        <title>Genome- and Community-Level Interaction Insights into Carbon Utilization and Element Cycling Functions of Hydrothermarchaeota in Hydrothermal Sediment.</title>
        <authorList>
            <person name="Zhou Z."/>
            <person name="Liu Y."/>
            <person name="Xu W."/>
            <person name="Pan J."/>
            <person name="Luo Z.H."/>
            <person name="Li M."/>
        </authorList>
    </citation>
    <scope>NUCLEOTIDE SEQUENCE [LARGE SCALE GENOMIC DNA]</scope>
    <source>
        <strain evidence="1">SpSt-246</strain>
    </source>
</reference>
<comment type="caution">
    <text evidence="1">The sequence shown here is derived from an EMBL/GenBank/DDBJ whole genome shotgun (WGS) entry which is preliminary data.</text>
</comment>
<dbReference type="EMBL" id="DSKL01000247">
    <property type="protein sequence ID" value="HEH82554.1"/>
    <property type="molecule type" value="Genomic_DNA"/>
</dbReference>
<dbReference type="AlphaFoldDB" id="A0A7C2C2P1"/>
<organism evidence="1">
    <name type="scientific">Thermus islandicus</name>
    <dbReference type="NCBI Taxonomy" id="540988"/>
    <lineage>
        <taxon>Bacteria</taxon>
        <taxon>Thermotogati</taxon>
        <taxon>Deinococcota</taxon>
        <taxon>Deinococci</taxon>
        <taxon>Thermales</taxon>
        <taxon>Thermaceae</taxon>
        <taxon>Thermus</taxon>
    </lineage>
</organism>
<proteinExistence type="predicted"/>
<evidence type="ECO:0008006" key="2">
    <source>
        <dbReference type="Google" id="ProtNLM"/>
    </source>
</evidence>
<sequence>MPKRLTPEDRWETDFEVPVPGEGRRIGPLEVLFQRLLNRTERLKNRVADILGLPWDATPPDTLAGLAGRVGTLETNQGGTTLSAHRTAPVLDHPDGSVTAAKLDAVRNAPTITPSPGDWLLGGLASGTGVGKLPIGQANGVPLLNASGALASADAYLSRGSVTSAVDWNTLTNAGTYEIASGAFGTGSANTPPAVTQQGHLLVLKTSGATTQVYVPKSADPGIYWRQYAGGTWSSWATAGVMYGSNSNGSYIRFADGAQICWGVNVGAGPDPQTIIYPAAFVSPPAVVVTLSDWPPGHISVDSQWGYGTTQQRFRKYYADGTVYTSTAYWFNYIAIGRWK</sequence>
<dbReference type="CDD" id="cd19958">
    <property type="entry name" value="pyocin_knob"/>
    <property type="match status" value="1"/>
</dbReference>
<gene>
    <name evidence="1" type="ORF">ENP73_06150</name>
</gene>
<protein>
    <recommendedName>
        <fullName evidence="2">Tail fiber protein</fullName>
    </recommendedName>
</protein>
<accession>A0A7C2C2P1</accession>
<name>A0A7C2C2P1_9DEIN</name>